<organism evidence="11 12">
    <name type="scientific">Batillaria attramentaria</name>
    <dbReference type="NCBI Taxonomy" id="370345"/>
    <lineage>
        <taxon>Eukaryota</taxon>
        <taxon>Metazoa</taxon>
        <taxon>Spiralia</taxon>
        <taxon>Lophotrochozoa</taxon>
        <taxon>Mollusca</taxon>
        <taxon>Gastropoda</taxon>
        <taxon>Caenogastropoda</taxon>
        <taxon>Sorbeoconcha</taxon>
        <taxon>Cerithioidea</taxon>
        <taxon>Batillariidae</taxon>
        <taxon>Batillaria</taxon>
    </lineage>
</organism>
<comment type="caution">
    <text evidence="11">The sequence shown here is derived from an EMBL/GenBank/DDBJ whole genome shotgun (WGS) entry which is preliminary data.</text>
</comment>
<keyword evidence="12" id="KW-1185">Reference proteome</keyword>
<dbReference type="InterPro" id="IPR031919">
    <property type="entry name" value="Fucosidase_C"/>
</dbReference>
<dbReference type="SMART" id="SM00812">
    <property type="entry name" value="Alpha_L_fucos"/>
    <property type="match status" value="1"/>
</dbReference>
<dbReference type="EC" id="3.2.1.51" evidence="3"/>
<name>A0ABD0K983_9CAEN</name>
<dbReference type="FunFam" id="3.20.20.80:FF:000027">
    <property type="entry name" value="Alpha-L-fucosidase"/>
    <property type="match status" value="1"/>
</dbReference>
<keyword evidence="7 8" id="KW-0326">Glycosidase</keyword>
<evidence type="ECO:0000256" key="8">
    <source>
        <dbReference type="PIRNR" id="PIRNR001092"/>
    </source>
</evidence>
<evidence type="ECO:0000256" key="6">
    <source>
        <dbReference type="ARBA" id="ARBA00023180"/>
    </source>
</evidence>
<comment type="function">
    <text evidence="1">Alpha-L-fucosidase is responsible for hydrolyzing the alpha-1,6-linked fucose joined to the reducing-end N-acetylglucosamine of the carbohydrate moieties of glycoproteins.</text>
</comment>
<dbReference type="PRINTS" id="PR00741">
    <property type="entry name" value="GLHYDRLASE29"/>
</dbReference>
<protein>
    <recommendedName>
        <fullName evidence="3">alpha-L-fucosidase</fullName>
        <ecNumber evidence="3">3.2.1.51</ecNumber>
    </recommendedName>
</protein>
<evidence type="ECO:0000259" key="10">
    <source>
        <dbReference type="Pfam" id="PF16757"/>
    </source>
</evidence>
<gene>
    <name evidence="11" type="ORF">BaRGS_00025076</name>
</gene>
<proteinExistence type="inferred from homology"/>
<dbReference type="GO" id="GO:0004560">
    <property type="term" value="F:alpha-L-fucosidase activity"/>
    <property type="evidence" value="ECO:0007669"/>
    <property type="project" value="UniProtKB-EC"/>
</dbReference>
<dbReference type="AlphaFoldDB" id="A0ABD0K983"/>
<evidence type="ECO:0000256" key="3">
    <source>
        <dbReference type="ARBA" id="ARBA00012662"/>
    </source>
</evidence>
<dbReference type="InterPro" id="IPR000933">
    <property type="entry name" value="Glyco_hydro_29"/>
</dbReference>
<dbReference type="InterPro" id="IPR017853">
    <property type="entry name" value="GH"/>
</dbReference>
<feature type="chain" id="PRO_5044536879" description="alpha-L-fucosidase" evidence="8">
    <location>
        <begin position="21"/>
        <end position="443"/>
    </location>
</feature>
<comment type="similarity">
    <text evidence="2 8">Belongs to the glycosyl hydrolase 29 family.</text>
</comment>
<dbReference type="PANTHER" id="PTHR10030">
    <property type="entry name" value="ALPHA-L-FUCOSIDASE"/>
    <property type="match status" value="1"/>
</dbReference>
<evidence type="ECO:0000259" key="9">
    <source>
        <dbReference type="Pfam" id="PF01120"/>
    </source>
</evidence>
<dbReference type="Gene3D" id="3.20.20.80">
    <property type="entry name" value="Glycosidases"/>
    <property type="match status" value="1"/>
</dbReference>
<evidence type="ECO:0000313" key="12">
    <source>
        <dbReference type="Proteomes" id="UP001519460"/>
    </source>
</evidence>
<feature type="domain" description="Alpha-L-fucosidase C-terminal" evidence="10">
    <location>
        <begin position="353"/>
        <end position="439"/>
    </location>
</feature>
<evidence type="ECO:0000313" key="11">
    <source>
        <dbReference type="EMBL" id="KAK7483643.1"/>
    </source>
</evidence>
<dbReference type="Pfam" id="PF16757">
    <property type="entry name" value="Fucosidase_C"/>
    <property type="match status" value="1"/>
</dbReference>
<evidence type="ECO:0000256" key="1">
    <source>
        <dbReference type="ARBA" id="ARBA00004071"/>
    </source>
</evidence>
<dbReference type="PANTHER" id="PTHR10030:SF37">
    <property type="entry name" value="ALPHA-L-FUCOSIDASE-RELATED"/>
    <property type="match status" value="1"/>
</dbReference>
<sequence>MASLQWLLFTLSAVFVLGAAQYQPTWESLDSRPLPQWYDEAKLGIFIHWGVFSVPSFRSEWFWWDWQGAKDKDVISFMQANYRPDFTYADFAKDFTAEFFIADQWADIFNASGARYIVFVSKHHEGYTNWPSKYSFNWNSMDVGPNRDIVGELASALRSKTNLHFGLYHSLFEWFNPLFLQDKANNFSTQDFVNSKTLPELYELVNTYKPDVVWSDGDWDAKDTYWKSRDFLAWLYNSSPVKDTVVTNDRWGNGVMCHHGGKLQKRKWENAMTLDKQSWGFRRNAQLSDILTMEELLATFASTVSCGGNMLMNVGPSHDGRIEPIYEERLRQLGSWLGVNGEAIYSTRPWTFQNDTRTPGVWYTSKKNSNGLDVYAILLNITRPLVLGAPKPTDTTTVSMLGYPGNFQYKMAAEGMAITVPLISLDALPCKWAWVLKLTDIMN</sequence>
<dbReference type="InterPro" id="IPR016286">
    <property type="entry name" value="FUC_metazoa-typ"/>
</dbReference>
<feature type="domain" description="Glycoside hydrolase family 29 N-terminal" evidence="9">
    <location>
        <begin position="19"/>
        <end position="342"/>
    </location>
</feature>
<keyword evidence="4 8" id="KW-0732">Signal</keyword>
<dbReference type="InterPro" id="IPR057739">
    <property type="entry name" value="Glyco_hydro_29_N"/>
</dbReference>
<dbReference type="Pfam" id="PF01120">
    <property type="entry name" value="Alpha_L_fucos"/>
    <property type="match status" value="1"/>
</dbReference>
<dbReference type="Proteomes" id="UP001519460">
    <property type="component" value="Unassembled WGS sequence"/>
</dbReference>
<dbReference type="EMBL" id="JACVVK020000223">
    <property type="protein sequence ID" value="KAK7483643.1"/>
    <property type="molecule type" value="Genomic_DNA"/>
</dbReference>
<evidence type="ECO:0000256" key="5">
    <source>
        <dbReference type="ARBA" id="ARBA00022801"/>
    </source>
</evidence>
<feature type="signal peptide" evidence="8">
    <location>
        <begin position="1"/>
        <end position="20"/>
    </location>
</feature>
<accession>A0ABD0K983</accession>
<dbReference type="PIRSF" id="PIRSF001092">
    <property type="entry name" value="Alpha-L-fucosidase"/>
    <property type="match status" value="1"/>
</dbReference>
<dbReference type="SUPFAM" id="SSF51445">
    <property type="entry name" value="(Trans)glycosidases"/>
    <property type="match status" value="1"/>
</dbReference>
<evidence type="ECO:0000256" key="4">
    <source>
        <dbReference type="ARBA" id="ARBA00022729"/>
    </source>
</evidence>
<keyword evidence="6" id="KW-0325">Glycoprotein</keyword>
<reference evidence="11 12" key="1">
    <citation type="journal article" date="2023" name="Sci. Data">
        <title>Genome assembly of the Korean intertidal mud-creeper Batillaria attramentaria.</title>
        <authorList>
            <person name="Patra A.K."/>
            <person name="Ho P.T."/>
            <person name="Jun S."/>
            <person name="Lee S.J."/>
            <person name="Kim Y."/>
            <person name="Won Y.J."/>
        </authorList>
    </citation>
    <scope>NUCLEOTIDE SEQUENCE [LARGE SCALE GENOMIC DNA]</scope>
    <source>
        <strain evidence="11">Wonlab-2016</strain>
    </source>
</reference>
<dbReference type="Gene3D" id="2.60.40.1180">
    <property type="entry name" value="Golgi alpha-mannosidase II"/>
    <property type="match status" value="1"/>
</dbReference>
<evidence type="ECO:0000256" key="7">
    <source>
        <dbReference type="ARBA" id="ARBA00023295"/>
    </source>
</evidence>
<keyword evidence="5 8" id="KW-0378">Hydrolase</keyword>
<dbReference type="InterPro" id="IPR013780">
    <property type="entry name" value="Glyco_hydro_b"/>
</dbReference>
<evidence type="ECO:0000256" key="2">
    <source>
        <dbReference type="ARBA" id="ARBA00007951"/>
    </source>
</evidence>